<dbReference type="AlphaFoldDB" id="U1PDD4"/>
<reference evidence="2 3" key="1">
    <citation type="journal article" date="2013" name="PLoS ONE">
        <title>Assembly-driven community genomics of a hypersaline microbial ecosystem.</title>
        <authorList>
            <person name="Podell S."/>
            <person name="Ugalde J.A."/>
            <person name="Narasingarao P."/>
            <person name="Banfield J.F."/>
            <person name="Heidelberg K.B."/>
            <person name="Allen E.E."/>
        </authorList>
    </citation>
    <scope>NUCLEOTIDE SEQUENCE [LARGE SCALE GENOMIC DNA]</scope>
    <source>
        <strain evidence="3">J07HQW1</strain>
    </source>
</reference>
<dbReference type="Pfam" id="PF07510">
    <property type="entry name" value="GmrSD_C"/>
    <property type="match status" value="1"/>
</dbReference>
<dbReference type="InterPro" id="IPR011089">
    <property type="entry name" value="GmrSD_C"/>
</dbReference>
<dbReference type="STRING" id="1238424.J07HQW1_01626"/>
<feature type="domain" description="GmrSD restriction endonucleases C-terminal" evidence="1">
    <location>
        <begin position="2"/>
        <end position="59"/>
    </location>
</feature>
<name>U1PDD4_9EURY</name>
<organism evidence="2 3">
    <name type="scientific">Haloquadratum walsbyi J07HQW1</name>
    <dbReference type="NCBI Taxonomy" id="1238424"/>
    <lineage>
        <taxon>Archaea</taxon>
        <taxon>Methanobacteriati</taxon>
        <taxon>Methanobacteriota</taxon>
        <taxon>Stenosarchaea group</taxon>
        <taxon>Halobacteria</taxon>
        <taxon>Halobacteriales</taxon>
        <taxon>Haloferacaceae</taxon>
        <taxon>Haloquadratum</taxon>
    </lineage>
</organism>
<gene>
    <name evidence="2" type="ORF">J07HQW1_01626</name>
</gene>
<evidence type="ECO:0000313" key="2">
    <source>
        <dbReference type="EMBL" id="ERG91592.1"/>
    </source>
</evidence>
<dbReference type="Proteomes" id="UP000030649">
    <property type="component" value="Unassembled WGS sequence"/>
</dbReference>
<sequence>MIGNLTLMESSLNIAAGNDSFSDKKEKYKQSNFEMVQSISQHTDWSKEKIQERTEKMAQEAPDI</sequence>
<evidence type="ECO:0000313" key="3">
    <source>
        <dbReference type="Proteomes" id="UP000030649"/>
    </source>
</evidence>
<protein>
    <recommendedName>
        <fullName evidence="1">GmrSD restriction endonucleases C-terminal domain-containing protein</fullName>
    </recommendedName>
</protein>
<evidence type="ECO:0000259" key="1">
    <source>
        <dbReference type="Pfam" id="PF07510"/>
    </source>
</evidence>
<proteinExistence type="predicted"/>
<dbReference type="HOGENOM" id="CLU_2857048_0_0_2"/>
<dbReference type="EMBL" id="KE356560">
    <property type="protein sequence ID" value="ERG91592.1"/>
    <property type="molecule type" value="Genomic_DNA"/>
</dbReference>
<accession>U1PDD4</accession>